<proteinExistence type="predicted"/>
<dbReference type="OMA" id="MEELDEC"/>
<dbReference type="Proteomes" id="UP000041254">
    <property type="component" value="Unassembled WGS sequence"/>
</dbReference>
<dbReference type="InParanoid" id="A0A0G4EQQ4"/>
<name>A0A0G4EQQ4_VITBC</name>
<dbReference type="OrthoDB" id="360858at2759"/>
<dbReference type="AlphaFoldDB" id="A0A0G4EQQ4"/>
<accession>A0A0G4EQQ4</accession>
<dbReference type="EMBL" id="CDMY01000295">
    <property type="protein sequence ID" value="CEM00558.1"/>
    <property type="molecule type" value="Genomic_DNA"/>
</dbReference>
<dbReference type="FunCoup" id="A0A0G4EQQ4">
    <property type="interactions" value="38"/>
</dbReference>
<protein>
    <submittedName>
        <fullName evidence="1">Uncharacterized protein</fullName>
    </submittedName>
</protein>
<organism evidence="1 2">
    <name type="scientific">Vitrella brassicaformis (strain CCMP3155)</name>
    <dbReference type="NCBI Taxonomy" id="1169540"/>
    <lineage>
        <taxon>Eukaryota</taxon>
        <taxon>Sar</taxon>
        <taxon>Alveolata</taxon>
        <taxon>Colpodellida</taxon>
        <taxon>Vitrellaceae</taxon>
        <taxon>Vitrella</taxon>
    </lineage>
</organism>
<evidence type="ECO:0000313" key="1">
    <source>
        <dbReference type="EMBL" id="CEM00558.1"/>
    </source>
</evidence>
<keyword evidence="2" id="KW-1185">Reference proteome</keyword>
<evidence type="ECO:0000313" key="2">
    <source>
        <dbReference type="Proteomes" id="UP000041254"/>
    </source>
</evidence>
<dbReference type="VEuPathDB" id="CryptoDB:Vbra_12827"/>
<sequence>MAPDGTWERIDRQPPLNESWPSWEFLLEEERQEWEQYVNSVLVKEGKEPVSLRRRLTKTEELSFKVRRMREMTEEELWIEAPPKMLPMLWIVRPMQGNFCEGMKNDTNMVNSFVRKVREKWGPEQLQIVNVTVETNLPLLEIYAVGPWHTKTQNLLILHVRGNTLQTYLPWNLQHHPPEMEDKRLHEFYGGPAFVGGYPKWDEDLMVEELAACMNQNMTRIHKYEVPDDFLHEWTWEPINFGIRQDMLERLHDPTREKVQYAFTQLNITDYAEVLRQQIKLLDMDDEDMRQRTAEAERIQRDITHYGYHHGIHD</sequence>
<gene>
    <name evidence="1" type="ORF">Vbra_12827</name>
</gene>
<dbReference type="PhylomeDB" id="A0A0G4EQQ4"/>
<reference evidence="1 2" key="1">
    <citation type="submission" date="2014-11" db="EMBL/GenBank/DDBJ databases">
        <authorList>
            <person name="Zhu J."/>
            <person name="Qi W."/>
            <person name="Song R."/>
        </authorList>
    </citation>
    <scope>NUCLEOTIDE SEQUENCE [LARGE SCALE GENOMIC DNA]</scope>
</reference>